<keyword evidence="2" id="KW-1185">Reference proteome</keyword>
<sequence>YRRLFPIDDSCDKKPLATASSQTRCTKRTKTDADSHLCSRTWQLKLPFAVTKVCRAGLALFTLFLREFHKSQILTRFHFPTSDYDGERIPMHTRDSLRAFFCRRQPLKRTHHNSVILPRFTTTPVNRPVDYVAMRTSRALA</sequence>
<reference evidence="1 2" key="1">
    <citation type="submission" date="2014-11" db="EMBL/GenBank/DDBJ databases">
        <title>Genetic blueprint of the zoonotic pathogen Toxocara canis.</title>
        <authorList>
            <person name="Zhu X.-Q."/>
            <person name="Korhonen P.K."/>
            <person name="Cai H."/>
            <person name="Young N.D."/>
            <person name="Nejsum P."/>
            <person name="von Samson-Himmelstjerna G."/>
            <person name="Boag P.R."/>
            <person name="Tan P."/>
            <person name="Li Q."/>
            <person name="Min J."/>
            <person name="Yang Y."/>
            <person name="Wang X."/>
            <person name="Fang X."/>
            <person name="Hall R.S."/>
            <person name="Hofmann A."/>
            <person name="Sternberg P.W."/>
            <person name="Jex A.R."/>
            <person name="Gasser R.B."/>
        </authorList>
    </citation>
    <scope>NUCLEOTIDE SEQUENCE [LARGE SCALE GENOMIC DNA]</scope>
    <source>
        <strain evidence="1">PN_DK_2014</strain>
    </source>
</reference>
<evidence type="ECO:0000313" key="2">
    <source>
        <dbReference type="Proteomes" id="UP000031036"/>
    </source>
</evidence>
<accession>A0A0B2W178</accession>
<name>A0A0B2W178_TOXCA</name>
<dbReference type="EMBL" id="JPKZ01000433">
    <property type="protein sequence ID" value="KHN87404.1"/>
    <property type="molecule type" value="Genomic_DNA"/>
</dbReference>
<feature type="non-terminal residue" evidence="1">
    <location>
        <position position="1"/>
    </location>
</feature>
<dbReference type="Proteomes" id="UP000031036">
    <property type="component" value="Unassembled WGS sequence"/>
</dbReference>
<comment type="caution">
    <text evidence="1">The sequence shown here is derived from an EMBL/GenBank/DDBJ whole genome shotgun (WGS) entry which is preliminary data.</text>
</comment>
<protein>
    <submittedName>
        <fullName evidence="1">Uncharacterized protein</fullName>
    </submittedName>
</protein>
<proteinExistence type="predicted"/>
<evidence type="ECO:0000313" key="1">
    <source>
        <dbReference type="EMBL" id="KHN87404.1"/>
    </source>
</evidence>
<feature type="non-terminal residue" evidence="1">
    <location>
        <position position="141"/>
    </location>
</feature>
<gene>
    <name evidence="1" type="ORF">Tcan_01673</name>
</gene>
<organism evidence="1 2">
    <name type="scientific">Toxocara canis</name>
    <name type="common">Canine roundworm</name>
    <dbReference type="NCBI Taxonomy" id="6265"/>
    <lineage>
        <taxon>Eukaryota</taxon>
        <taxon>Metazoa</taxon>
        <taxon>Ecdysozoa</taxon>
        <taxon>Nematoda</taxon>
        <taxon>Chromadorea</taxon>
        <taxon>Rhabditida</taxon>
        <taxon>Spirurina</taxon>
        <taxon>Ascaridomorpha</taxon>
        <taxon>Ascaridoidea</taxon>
        <taxon>Toxocaridae</taxon>
        <taxon>Toxocara</taxon>
    </lineage>
</organism>
<dbReference type="AlphaFoldDB" id="A0A0B2W178"/>